<feature type="compositionally biased region" description="Low complexity" evidence="2">
    <location>
        <begin position="41"/>
        <end position="51"/>
    </location>
</feature>
<comment type="similarity">
    <text evidence="1">Belongs to the Iojap/RsfS family.</text>
</comment>
<dbReference type="SUPFAM" id="SSF81301">
    <property type="entry name" value="Nucleotidyltransferase"/>
    <property type="match status" value="1"/>
</dbReference>
<feature type="compositionally biased region" description="Basic and acidic residues" evidence="2">
    <location>
        <begin position="325"/>
        <end position="354"/>
    </location>
</feature>
<evidence type="ECO:0008006" key="5">
    <source>
        <dbReference type="Google" id="ProtNLM"/>
    </source>
</evidence>
<evidence type="ECO:0000256" key="1">
    <source>
        <dbReference type="ARBA" id="ARBA00010574"/>
    </source>
</evidence>
<feature type="region of interest" description="Disordered" evidence="2">
    <location>
        <begin position="1"/>
        <end position="59"/>
    </location>
</feature>
<name>A0ABQ7K674_9FUNG</name>
<evidence type="ECO:0000256" key="2">
    <source>
        <dbReference type="SAM" id="MobiDB-lite"/>
    </source>
</evidence>
<feature type="region of interest" description="Disordered" evidence="2">
    <location>
        <begin position="160"/>
        <end position="187"/>
    </location>
</feature>
<feature type="compositionally biased region" description="Basic and acidic residues" evidence="2">
    <location>
        <begin position="14"/>
        <end position="24"/>
    </location>
</feature>
<protein>
    <recommendedName>
        <fullName evidence="5">DUF143-domain-containing protein</fullName>
    </recommendedName>
</protein>
<dbReference type="EMBL" id="JAAAIM010000193">
    <property type="protein sequence ID" value="KAG0292542.1"/>
    <property type="molecule type" value="Genomic_DNA"/>
</dbReference>
<keyword evidence="4" id="KW-1185">Reference proteome</keyword>
<dbReference type="HAMAP" id="MF_01477">
    <property type="entry name" value="Iojap_RsfS"/>
    <property type="match status" value="1"/>
</dbReference>
<comment type="caution">
    <text evidence="3">The sequence shown here is derived from an EMBL/GenBank/DDBJ whole genome shotgun (WGS) entry which is preliminary data.</text>
</comment>
<sequence>MQEEHQQPGRVHLRQYEKHHDHINIKKPTFPPSSTTPPPSASNRGAGAAASVVDQDLDDHTVQQEIDSLDLDPTADLKRQHSSHDTSALLDKDQLGLQEDIIVTSTTTTTTASVLLEDKQRSEQEFSWFVDQTYSTSVGEDGGDDKVSSQDFVPLWKRNARGQHHKHSKHHAKSTSHTTNKEAKEDDLKDAPVAIRGLVRMLEHERARNVTVMDMRLKCDWTDWMVIAEGLSERHVGNVADQVYTALKKMLPKTSPPLMEGRSTPDWVVIDTGSIILHFMTHETRKERNLEGLWGAVKDPLRLKDAEEISWEDVQSKLTESWNEDPGRSKGKEHGSKRGRRGEEDVSLDDVVKG</sequence>
<proteinExistence type="inferred from homology"/>
<dbReference type="NCBIfam" id="TIGR00090">
    <property type="entry name" value="rsfS_iojap_ybeB"/>
    <property type="match status" value="1"/>
</dbReference>
<dbReference type="Pfam" id="PF02410">
    <property type="entry name" value="RsfS"/>
    <property type="match status" value="1"/>
</dbReference>
<dbReference type="PANTHER" id="PTHR21043">
    <property type="entry name" value="IOJAP SUPERFAMILY ORTHOLOG"/>
    <property type="match status" value="1"/>
</dbReference>
<evidence type="ECO:0000313" key="3">
    <source>
        <dbReference type="EMBL" id="KAG0292542.1"/>
    </source>
</evidence>
<dbReference type="InterPro" id="IPR043519">
    <property type="entry name" value="NT_sf"/>
</dbReference>
<feature type="compositionally biased region" description="Pro residues" evidence="2">
    <location>
        <begin position="29"/>
        <end position="40"/>
    </location>
</feature>
<dbReference type="Gene3D" id="3.30.460.10">
    <property type="entry name" value="Beta Polymerase, domain 2"/>
    <property type="match status" value="1"/>
</dbReference>
<evidence type="ECO:0000313" key="4">
    <source>
        <dbReference type="Proteomes" id="UP001194696"/>
    </source>
</evidence>
<reference evidence="3 4" key="1">
    <citation type="journal article" date="2020" name="Fungal Divers.">
        <title>Resolving the Mortierellaceae phylogeny through synthesis of multi-gene phylogenetics and phylogenomics.</title>
        <authorList>
            <person name="Vandepol N."/>
            <person name="Liber J."/>
            <person name="Desiro A."/>
            <person name="Na H."/>
            <person name="Kennedy M."/>
            <person name="Barry K."/>
            <person name="Grigoriev I.V."/>
            <person name="Miller A.N."/>
            <person name="O'Donnell K."/>
            <person name="Stajich J.E."/>
            <person name="Bonito G."/>
        </authorList>
    </citation>
    <scope>NUCLEOTIDE SEQUENCE [LARGE SCALE GENOMIC DNA]</scope>
    <source>
        <strain evidence="3 4">AD045</strain>
    </source>
</reference>
<feature type="region of interest" description="Disordered" evidence="2">
    <location>
        <begin position="314"/>
        <end position="354"/>
    </location>
</feature>
<dbReference type="InterPro" id="IPR004394">
    <property type="entry name" value="Iojap/RsfS/C7orf30"/>
</dbReference>
<dbReference type="PANTHER" id="PTHR21043:SF0">
    <property type="entry name" value="MITOCHONDRIAL ASSEMBLY OF RIBOSOMAL LARGE SUBUNIT PROTEIN 1"/>
    <property type="match status" value="1"/>
</dbReference>
<accession>A0ABQ7K674</accession>
<dbReference type="Proteomes" id="UP001194696">
    <property type="component" value="Unassembled WGS sequence"/>
</dbReference>
<organism evidence="3 4">
    <name type="scientific">Linnemannia gamsii</name>
    <dbReference type="NCBI Taxonomy" id="64522"/>
    <lineage>
        <taxon>Eukaryota</taxon>
        <taxon>Fungi</taxon>
        <taxon>Fungi incertae sedis</taxon>
        <taxon>Mucoromycota</taxon>
        <taxon>Mortierellomycotina</taxon>
        <taxon>Mortierellomycetes</taxon>
        <taxon>Mortierellales</taxon>
        <taxon>Mortierellaceae</taxon>
        <taxon>Linnemannia</taxon>
    </lineage>
</organism>
<feature type="compositionally biased region" description="Basic residues" evidence="2">
    <location>
        <begin position="160"/>
        <end position="174"/>
    </location>
</feature>
<gene>
    <name evidence="3" type="ORF">BGZ96_004025</name>
</gene>